<comment type="caution">
    <text evidence="13">The sequence shown here is derived from an EMBL/GenBank/DDBJ whole genome shotgun (WGS) entry which is preliminary data.</text>
</comment>
<dbReference type="SMART" id="SM01016">
    <property type="entry name" value="Arg_tRNA_synt_N"/>
    <property type="match status" value="1"/>
</dbReference>
<keyword evidence="5 10" id="KW-0067">ATP-binding</keyword>
<organism evidence="13 14">
    <name type="scientific">Candidatus Uhrbacteria bacterium RIFCSPHIGHO2_02_FULL_53_13</name>
    <dbReference type="NCBI Taxonomy" id="1802389"/>
    <lineage>
        <taxon>Bacteria</taxon>
        <taxon>Candidatus Uhriibacteriota</taxon>
    </lineage>
</organism>
<name>A0A1F7TYA7_9BACT</name>
<protein>
    <recommendedName>
        <fullName evidence="2 9">Arginine--tRNA ligase</fullName>
        <ecNumber evidence="2 9">6.1.1.19</ecNumber>
    </recommendedName>
</protein>
<dbReference type="PANTHER" id="PTHR11956:SF5">
    <property type="entry name" value="ARGININE--TRNA LIGASE, CYTOPLASMIC"/>
    <property type="match status" value="1"/>
</dbReference>
<dbReference type="InterPro" id="IPR036695">
    <property type="entry name" value="Arg-tRNA-synth_N_sf"/>
</dbReference>
<dbReference type="Pfam" id="PF05746">
    <property type="entry name" value="DALR_1"/>
    <property type="match status" value="1"/>
</dbReference>
<reference evidence="13 14" key="1">
    <citation type="journal article" date="2016" name="Nat. Commun.">
        <title>Thousands of microbial genomes shed light on interconnected biogeochemical processes in an aquifer system.</title>
        <authorList>
            <person name="Anantharaman K."/>
            <person name="Brown C.T."/>
            <person name="Hug L.A."/>
            <person name="Sharon I."/>
            <person name="Castelle C.J."/>
            <person name="Probst A.J."/>
            <person name="Thomas B.C."/>
            <person name="Singh A."/>
            <person name="Wilkins M.J."/>
            <person name="Karaoz U."/>
            <person name="Brodie E.L."/>
            <person name="Williams K.H."/>
            <person name="Hubbard S.S."/>
            <person name="Banfield J.F."/>
        </authorList>
    </citation>
    <scope>NUCLEOTIDE SEQUENCE [LARGE SCALE GENOMIC DNA]</scope>
</reference>
<dbReference type="NCBIfam" id="TIGR00456">
    <property type="entry name" value="argS"/>
    <property type="match status" value="1"/>
</dbReference>
<dbReference type="PANTHER" id="PTHR11956">
    <property type="entry name" value="ARGINYL-TRNA SYNTHETASE"/>
    <property type="match status" value="1"/>
</dbReference>
<evidence type="ECO:0000313" key="14">
    <source>
        <dbReference type="Proteomes" id="UP000177097"/>
    </source>
</evidence>
<dbReference type="SUPFAM" id="SSF47323">
    <property type="entry name" value="Anticodon-binding domain of a subclass of class I aminoacyl-tRNA synthetases"/>
    <property type="match status" value="1"/>
</dbReference>
<dbReference type="GO" id="GO:0005737">
    <property type="term" value="C:cytoplasm"/>
    <property type="evidence" value="ECO:0007669"/>
    <property type="project" value="UniProtKB-UniRule"/>
</dbReference>
<accession>A0A1F7TYA7</accession>
<evidence type="ECO:0000259" key="11">
    <source>
        <dbReference type="SMART" id="SM00836"/>
    </source>
</evidence>
<dbReference type="Pfam" id="PF03485">
    <property type="entry name" value="Arg_tRNA_synt_N"/>
    <property type="match status" value="1"/>
</dbReference>
<dbReference type="InterPro" id="IPR005148">
    <property type="entry name" value="Arg-tRNA-synth_N"/>
</dbReference>
<proteinExistence type="inferred from homology"/>
<dbReference type="Gene3D" id="1.10.730.10">
    <property type="entry name" value="Isoleucyl-tRNA Synthetase, Domain 1"/>
    <property type="match status" value="1"/>
</dbReference>
<dbReference type="EC" id="6.1.1.19" evidence="2 9"/>
<keyword evidence="4 10" id="KW-0547">Nucleotide-binding</keyword>
<dbReference type="STRING" id="1802389.A3C17_00425"/>
<sequence length="570" mass="63540">MIPQYTWTRVQQEVLKALKAHIGKGYSPTIDELTTPPDSSMGEIAYPCFVLAKGMGRNPTELATELSAKIGPKGMIEMVTSSGPYVNVRLKLDVFAGEVLKEIQLSGERYGHQNIGKGRRVMVEYANPNTHKDIHVGHVRNFVVGFLTIQLLRTVGYEVVATSYINDLGNNVARCIWSMNALHEGERPEPGHEMEFLQKLYVDAGTVAETDEEARTQISEIQRTLETGRGPWQKAWKESRAWSIDALQAVFKEFRLPIDRQYYESDLIDDTKKIVRELQEQGIAKLDDGAIIVDLSDEDLGANLLVKSDGTLLYNAKDLALAVRKSSDYALDRSLIVVDERQSLAMRQLFATLKRMGVHIPYEHLSYNFVTLPEGAMSSRKGTIVRYDALRNQLQHVAADETQERHADWSQARVHEAAKAISHAALVYAMAKQDPKKDLTFCIEEAVAFEGATGPYLLYTTSRISSLLAKASMEPAMHDGIFGDAERGLVRQLALYPSVVATAAMRLALSDIPNYAFGLAQTFSKYYNDVRIIDDAKPAASATRLALCRAILITLSHALRMMGLEPIEEM</sequence>
<gene>
    <name evidence="13" type="ORF">A3C17_00425</name>
</gene>
<evidence type="ECO:0000256" key="7">
    <source>
        <dbReference type="ARBA" id="ARBA00023146"/>
    </source>
</evidence>
<keyword evidence="3 10" id="KW-0436">Ligase</keyword>
<keyword evidence="7 10" id="KW-0030">Aminoacyl-tRNA synthetase</keyword>
<evidence type="ECO:0000256" key="6">
    <source>
        <dbReference type="ARBA" id="ARBA00022917"/>
    </source>
</evidence>
<dbReference type="GO" id="GO:0005524">
    <property type="term" value="F:ATP binding"/>
    <property type="evidence" value="ECO:0007669"/>
    <property type="project" value="UniProtKB-KW"/>
</dbReference>
<evidence type="ECO:0000256" key="2">
    <source>
        <dbReference type="ARBA" id="ARBA00012837"/>
    </source>
</evidence>
<evidence type="ECO:0000256" key="4">
    <source>
        <dbReference type="ARBA" id="ARBA00022741"/>
    </source>
</evidence>
<dbReference type="InterPro" id="IPR009080">
    <property type="entry name" value="tRNAsynth_Ia_anticodon-bd"/>
</dbReference>
<dbReference type="InterPro" id="IPR014729">
    <property type="entry name" value="Rossmann-like_a/b/a_fold"/>
</dbReference>
<dbReference type="Pfam" id="PF00750">
    <property type="entry name" value="tRNA-synt_1d"/>
    <property type="match status" value="1"/>
</dbReference>
<evidence type="ECO:0000256" key="8">
    <source>
        <dbReference type="ARBA" id="ARBA00049339"/>
    </source>
</evidence>
<dbReference type="Gene3D" id="3.30.1360.70">
    <property type="entry name" value="Arginyl tRNA synthetase N-terminal domain"/>
    <property type="match status" value="1"/>
</dbReference>
<comment type="catalytic activity">
    <reaction evidence="8">
        <text>tRNA(Arg) + L-arginine + ATP = L-arginyl-tRNA(Arg) + AMP + diphosphate</text>
        <dbReference type="Rhea" id="RHEA:20301"/>
        <dbReference type="Rhea" id="RHEA-COMP:9658"/>
        <dbReference type="Rhea" id="RHEA-COMP:9673"/>
        <dbReference type="ChEBI" id="CHEBI:30616"/>
        <dbReference type="ChEBI" id="CHEBI:32682"/>
        <dbReference type="ChEBI" id="CHEBI:33019"/>
        <dbReference type="ChEBI" id="CHEBI:78442"/>
        <dbReference type="ChEBI" id="CHEBI:78513"/>
        <dbReference type="ChEBI" id="CHEBI:456215"/>
        <dbReference type="EC" id="6.1.1.19"/>
    </reaction>
</comment>
<evidence type="ECO:0000256" key="5">
    <source>
        <dbReference type="ARBA" id="ARBA00022840"/>
    </source>
</evidence>
<dbReference type="InterPro" id="IPR001278">
    <property type="entry name" value="Arg-tRNA-ligase"/>
</dbReference>
<dbReference type="Gene3D" id="3.40.50.620">
    <property type="entry name" value="HUPs"/>
    <property type="match status" value="1"/>
</dbReference>
<dbReference type="InterPro" id="IPR008909">
    <property type="entry name" value="DALR_anticod-bd"/>
</dbReference>
<evidence type="ECO:0000313" key="13">
    <source>
        <dbReference type="EMBL" id="OGL71003.1"/>
    </source>
</evidence>
<dbReference type="SMART" id="SM00836">
    <property type="entry name" value="DALR_1"/>
    <property type="match status" value="1"/>
</dbReference>
<evidence type="ECO:0000256" key="9">
    <source>
        <dbReference type="NCBIfam" id="TIGR00456"/>
    </source>
</evidence>
<evidence type="ECO:0000259" key="12">
    <source>
        <dbReference type="SMART" id="SM01016"/>
    </source>
</evidence>
<evidence type="ECO:0000256" key="3">
    <source>
        <dbReference type="ARBA" id="ARBA00022598"/>
    </source>
</evidence>
<keyword evidence="6 10" id="KW-0648">Protein biosynthesis</keyword>
<dbReference type="PRINTS" id="PR01038">
    <property type="entry name" value="TRNASYNTHARG"/>
</dbReference>
<dbReference type="GO" id="GO:0006420">
    <property type="term" value="P:arginyl-tRNA aminoacylation"/>
    <property type="evidence" value="ECO:0007669"/>
    <property type="project" value="UniProtKB-UniRule"/>
</dbReference>
<dbReference type="SUPFAM" id="SSF52374">
    <property type="entry name" value="Nucleotidylyl transferase"/>
    <property type="match status" value="1"/>
</dbReference>
<dbReference type="Proteomes" id="UP000177097">
    <property type="component" value="Unassembled WGS sequence"/>
</dbReference>
<dbReference type="AlphaFoldDB" id="A0A1F7TYA7"/>
<dbReference type="EMBL" id="MGDX01000018">
    <property type="protein sequence ID" value="OGL71003.1"/>
    <property type="molecule type" value="Genomic_DNA"/>
</dbReference>
<comment type="similarity">
    <text evidence="1 10">Belongs to the class-I aminoacyl-tRNA synthetase family.</text>
</comment>
<evidence type="ECO:0000256" key="1">
    <source>
        <dbReference type="ARBA" id="ARBA00005594"/>
    </source>
</evidence>
<dbReference type="GO" id="GO:0004814">
    <property type="term" value="F:arginine-tRNA ligase activity"/>
    <property type="evidence" value="ECO:0007669"/>
    <property type="project" value="UniProtKB-UniRule"/>
</dbReference>
<dbReference type="InterPro" id="IPR035684">
    <property type="entry name" value="ArgRS_core"/>
</dbReference>
<feature type="domain" description="Arginyl tRNA synthetase N-terminal" evidence="12">
    <location>
        <begin position="8"/>
        <end position="90"/>
    </location>
</feature>
<evidence type="ECO:0000256" key="10">
    <source>
        <dbReference type="RuleBase" id="RU363038"/>
    </source>
</evidence>
<feature type="domain" description="DALR anticodon binding" evidence="11">
    <location>
        <begin position="457"/>
        <end position="570"/>
    </location>
</feature>
<dbReference type="SUPFAM" id="SSF55190">
    <property type="entry name" value="Arginyl-tRNA synthetase (ArgRS), N-terminal 'additional' domain"/>
    <property type="match status" value="1"/>
</dbReference>